<evidence type="ECO:0000259" key="7">
    <source>
        <dbReference type="Pfam" id="PF03711"/>
    </source>
</evidence>
<dbReference type="GO" id="GO:0016831">
    <property type="term" value="F:carboxy-lyase activity"/>
    <property type="evidence" value="ECO:0007669"/>
    <property type="project" value="UniProtKB-KW"/>
</dbReference>
<dbReference type="EMBL" id="JACYXT010000001">
    <property type="protein sequence ID" value="MBD9721866.1"/>
    <property type="molecule type" value="Genomic_DNA"/>
</dbReference>
<organism evidence="8 9">
    <name type="scientific">Streptomyces caniscabiei</name>
    <dbReference type="NCBI Taxonomy" id="2746961"/>
    <lineage>
        <taxon>Bacteria</taxon>
        <taxon>Bacillati</taxon>
        <taxon>Actinomycetota</taxon>
        <taxon>Actinomycetes</taxon>
        <taxon>Kitasatosporales</taxon>
        <taxon>Streptomycetaceae</taxon>
        <taxon>Streptomyces</taxon>
    </lineage>
</organism>
<evidence type="ECO:0000256" key="1">
    <source>
        <dbReference type="ARBA" id="ARBA00001933"/>
    </source>
</evidence>
<evidence type="ECO:0000313" key="9">
    <source>
        <dbReference type="Proteomes" id="UP000661025"/>
    </source>
</evidence>
<evidence type="ECO:0000313" key="8">
    <source>
        <dbReference type="EMBL" id="MBD9721866.1"/>
    </source>
</evidence>
<comment type="similarity">
    <text evidence="2">Belongs to the Orn/Lys/Arg decarboxylase class-I family.</text>
</comment>
<evidence type="ECO:0000256" key="2">
    <source>
        <dbReference type="ARBA" id="ARBA00010671"/>
    </source>
</evidence>
<evidence type="ECO:0000256" key="3">
    <source>
        <dbReference type="ARBA" id="ARBA00022793"/>
    </source>
</evidence>
<keyword evidence="4" id="KW-0663">Pyridoxal phosphate</keyword>
<dbReference type="AlphaFoldDB" id="A0A927KYZ2"/>
<dbReference type="Proteomes" id="UP000661025">
    <property type="component" value="Unassembled WGS sequence"/>
</dbReference>
<dbReference type="Pfam" id="PF03711">
    <property type="entry name" value="OKR_DC_1_C"/>
    <property type="match status" value="1"/>
</dbReference>
<dbReference type="InterPro" id="IPR000310">
    <property type="entry name" value="Orn/Lys/Arg_deCO2ase_major_dom"/>
</dbReference>
<accession>A0A927KYZ2</accession>
<dbReference type="InterPro" id="IPR015421">
    <property type="entry name" value="PyrdxlP-dep_Trfase_major"/>
</dbReference>
<dbReference type="RefSeq" id="WP_192358817.1">
    <property type="nucleotide sequence ID" value="NZ_CP119182.1"/>
</dbReference>
<keyword evidence="5" id="KW-0456">Lyase</keyword>
<dbReference type="GeneID" id="79929322"/>
<feature type="domain" description="Orn/Lys/Arg decarboxylases family 1 pyridoxal-P attachment site" evidence="6">
    <location>
        <begin position="17"/>
        <end position="311"/>
    </location>
</feature>
<evidence type="ECO:0000259" key="6">
    <source>
        <dbReference type="Pfam" id="PF01276"/>
    </source>
</evidence>
<dbReference type="Gene3D" id="3.40.640.10">
    <property type="entry name" value="Type I PLP-dependent aspartate aminotransferase-like (Major domain)"/>
    <property type="match status" value="1"/>
</dbReference>
<dbReference type="InterPro" id="IPR052357">
    <property type="entry name" value="Orn_Lys_Arg_decarboxylase-I"/>
</dbReference>
<evidence type="ECO:0000256" key="4">
    <source>
        <dbReference type="ARBA" id="ARBA00022898"/>
    </source>
</evidence>
<keyword evidence="3" id="KW-0210">Decarboxylase</keyword>
<dbReference type="SUPFAM" id="SSF53383">
    <property type="entry name" value="PLP-dependent transferases"/>
    <property type="match status" value="1"/>
</dbReference>
<name>A0A927KYZ2_9ACTN</name>
<feature type="domain" description="Orn/Lys/Arg decarboxylase C-terminal" evidence="7">
    <location>
        <begin position="420"/>
        <end position="473"/>
    </location>
</feature>
<proteinExistence type="inferred from homology"/>
<sequence>MDDDTVRTEQRLDHSRTPVLEALERYRRGGRWAFSPPGHKGGPGVDARVALTLGPDVFASDVLALNGLDDRRMSGRVLERAEELMADAVDADRAYFSTCGSSLSVKASMLAVAGPDEKLLVARNAHKSVIAGVILAGIEPVWVRPRWDAEHRLSHPPGPEQVAEAFERAPDAKGMLLVTPTAYGTCADIAAIAEVCHARGRPLIVDEAWGAHLPFHEALPSWAMDAGADLCVTSVHKMGAGLEQGSVFHLRGDLVDPAVLRLRGDLLNTTSPSVLMWAALDGWRRQMVERGHELLDQALRLADRLRTEVAALPGLVPLADAELTGPGRAFAYDPLMVVIDVAGLGTSGYAAVEWLREHHGVDLGLGDHRRVVAQLTHADTEESRAALLDALTDLTERRASLPPRPDIRLPEPEELELESVMLPRDAFFGPVEQVPLEKAVGRVAAEPASPYPPGVPVICPGERIDRAVVEYLGSGVEHGMYVPDPSDPELRTLRVVAR</sequence>
<dbReference type="Gene3D" id="3.90.100.10">
    <property type="entry name" value="Orn/Lys/Arg decarboxylase, C-terminal domain"/>
    <property type="match status" value="1"/>
</dbReference>
<dbReference type="InterPro" id="IPR036633">
    <property type="entry name" value="Prn/Lys/Arg_de-COase_C_sf"/>
</dbReference>
<dbReference type="SUPFAM" id="SSF55904">
    <property type="entry name" value="Ornithine decarboxylase C-terminal domain"/>
    <property type="match status" value="1"/>
</dbReference>
<gene>
    <name evidence="8" type="ORF">IHE70_01130</name>
</gene>
<evidence type="ECO:0000256" key="5">
    <source>
        <dbReference type="ARBA" id="ARBA00023239"/>
    </source>
</evidence>
<comment type="cofactor">
    <cofactor evidence="1">
        <name>pyridoxal 5'-phosphate</name>
        <dbReference type="ChEBI" id="CHEBI:597326"/>
    </cofactor>
</comment>
<dbReference type="PANTHER" id="PTHR43277:SF4">
    <property type="entry name" value="ARGININE DECARBOXYLASE"/>
    <property type="match status" value="1"/>
</dbReference>
<protein>
    <submittedName>
        <fullName evidence="8">Ornithine decarboxylase</fullName>
    </submittedName>
</protein>
<reference evidence="8" key="1">
    <citation type="submission" date="2020-09" db="EMBL/GenBank/DDBJ databases">
        <title>Streptomyces canutascabiei sp. nov., which causes potato common scab and is distributed across the world.</title>
        <authorList>
            <person name="Nguyen H.P."/>
            <person name="Weisberg A.J."/>
            <person name="Chang J.H."/>
            <person name="Clarke C.R."/>
        </authorList>
    </citation>
    <scope>NUCLEOTIDE SEQUENCE</scope>
    <source>
        <strain evidence="8">ID-01-6.2a</strain>
    </source>
</reference>
<comment type="caution">
    <text evidence="8">The sequence shown here is derived from an EMBL/GenBank/DDBJ whole genome shotgun (WGS) entry which is preliminary data.</text>
</comment>
<dbReference type="Pfam" id="PF01276">
    <property type="entry name" value="OKR_DC_1"/>
    <property type="match status" value="1"/>
</dbReference>
<dbReference type="PANTHER" id="PTHR43277">
    <property type="entry name" value="ARGININE DECARBOXYLASE"/>
    <property type="match status" value="1"/>
</dbReference>
<dbReference type="InterPro" id="IPR015424">
    <property type="entry name" value="PyrdxlP-dep_Trfase"/>
</dbReference>
<dbReference type="InterPro" id="IPR008286">
    <property type="entry name" value="Prn/Lys/Arg_de-COase_C"/>
</dbReference>